<dbReference type="RefSeq" id="XP_004253890.1">
    <property type="nucleotide sequence ID" value="XM_004253842.1"/>
</dbReference>
<proteinExistence type="inferred from homology"/>
<evidence type="ECO:0000256" key="4">
    <source>
        <dbReference type="RuleBase" id="RU000304"/>
    </source>
</evidence>
<comment type="similarity">
    <text evidence="4">Belongs to the protein kinase superfamily.</text>
</comment>
<dbReference type="PROSITE" id="PS00107">
    <property type="entry name" value="PROTEIN_KINASE_ATP"/>
    <property type="match status" value="1"/>
</dbReference>
<keyword evidence="6" id="KW-0808">Transferase</keyword>
<dbReference type="OrthoDB" id="30325at2759"/>
<dbReference type="GO" id="GO:0004674">
    <property type="term" value="F:protein serine/threonine kinase activity"/>
    <property type="evidence" value="ECO:0007669"/>
    <property type="project" value="UniProtKB-KW"/>
</dbReference>
<evidence type="ECO:0000256" key="1">
    <source>
        <dbReference type="ARBA" id="ARBA00022741"/>
    </source>
</evidence>
<evidence type="ECO:0000259" key="5">
    <source>
        <dbReference type="PROSITE" id="PS50011"/>
    </source>
</evidence>
<dbReference type="PANTHER" id="PTHR45756">
    <property type="entry name" value="PALMITOYLTRANSFERASE"/>
    <property type="match status" value="1"/>
</dbReference>
<dbReference type="SMART" id="SM00220">
    <property type="entry name" value="S_TKc"/>
    <property type="match status" value="1"/>
</dbReference>
<dbReference type="AlphaFoldDB" id="A0A0A1TZS9"/>
<accession>A0A0A1TZS9</accession>
<keyword evidence="2 3" id="KW-0067">ATP-binding</keyword>
<name>A0A0A1TZS9_ENTIV</name>
<feature type="non-terminal residue" evidence="6">
    <location>
        <position position="282"/>
    </location>
</feature>
<keyword evidence="4" id="KW-0723">Serine/threonine-protein kinase</keyword>
<evidence type="ECO:0000256" key="2">
    <source>
        <dbReference type="ARBA" id="ARBA00022840"/>
    </source>
</evidence>
<keyword evidence="6" id="KW-0418">Kinase</keyword>
<dbReference type="GeneID" id="14886106"/>
<sequence>KNYEYPFTTSRTFPSLAEELCQEIAVANNTKKKYTFTFNPTDAVSHRTSIRFVPQSGTLSPGVGINVKVYCTFLCTSHTKDIVDVFAKTEKRGDEGVHAAINIICTTNVSSRIDYEELEKFNTIGDGAYGVVYIGKYRGSVVAIKESKLFSDGDDDESFVKEVDLMDKMRCPYIINFIGASVTPNHFSIATEYAKYGSLKSVYIDPKFTTLLGIKILLDVSKGMDFLHESNIIHRDIKPDNILIVSLNNDENVNAKISDFGNSRALTENSIKDSMTKALGTP</sequence>
<dbReference type="InterPro" id="IPR017441">
    <property type="entry name" value="Protein_kinase_ATP_BS"/>
</dbReference>
<dbReference type="Proteomes" id="UP000014680">
    <property type="component" value="Unassembled WGS sequence"/>
</dbReference>
<keyword evidence="7" id="KW-1185">Reference proteome</keyword>
<dbReference type="PANTHER" id="PTHR45756:SF1">
    <property type="entry name" value="PROTEIN KINASE DOMAIN CONTAINING PROTEIN"/>
    <property type="match status" value="1"/>
</dbReference>
<feature type="non-terminal residue" evidence="6">
    <location>
        <position position="1"/>
    </location>
</feature>
<reference evidence="6 7" key="1">
    <citation type="submission" date="2012-10" db="EMBL/GenBank/DDBJ databases">
        <authorList>
            <person name="Zafar N."/>
            <person name="Inman J."/>
            <person name="Hall N."/>
            <person name="Lorenzi H."/>
            <person name="Caler E."/>
        </authorList>
    </citation>
    <scope>NUCLEOTIDE SEQUENCE [LARGE SCALE GENOMIC DNA]</scope>
    <source>
        <strain evidence="6 7">IP1</strain>
    </source>
</reference>
<dbReference type="InterPro" id="IPR008271">
    <property type="entry name" value="Ser/Thr_kinase_AS"/>
</dbReference>
<organism evidence="6 7">
    <name type="scientific">Entamoeba invadens IP1</name>
    <dbReference type="NCBI Taxonomy" id="370355"/>
    <lineage>
        <taxon>Eukaryota</taxon>
        <taxon>Amoebozoa</taxon>
        <taxon>Evosea</taxon>
        <taxon>Archamoebae</taxon>
        <taxon>Mastigamoebida</taxon>
        <taxon>Entamoebidae</taxon>
        <taxon>Entamoeba</taxon>
    </lineage>
</organism>
<dbReference type="SUPFAM" id="SSF56112">
    <property type="entry name" value="Protein kinase-like (PK-like)"/>
    <property type="match status" value="1"/>
</dbReference>
<keyword evidence="1 3" id="KW-0547">Nucleotide-binding</keyword>
<evidence type="ECO:0000256" key="3">
    <source>
        <dbReference type="PROSITE-ProRule" id="PRU10141"/>
    </source>
</evidence>
<dbReference type="InterPro" id="IPR053215">
    <property type="entry name" value="TKL_Ser/Thr_kinase"/>
</dbReference>
<evidence type="ECO:0000313" key="7">
    <source>
        <dbReference type="Proteomes" id="UP000014680"/>
    </source>
</evidence>
<feature type="domain" description="Protein kinase" evidence="5">
    <location>
        <begin position="118"/>
        <end position="282"/>
    </location>
</feature>
<dbReference type="PROSITE" id="PS50011">
    <property type="entry name" value="PROTEIN_KINASE_DOM"/>
    <property type="match status" value="1"/>
</dbReference>
<feature type="binding site" evidence="3">
    <location>
        <position position="145"/>
    </location>
    <ligand>
        <name>ATP</name>
        <dbReference type="ChEBI" id="CHEBI:30616"/>
    </ligand>
</feature>
<gene>
    <name evidence="6" type="ORF">EIN_496440</name>
</gene>
<dbReference type="Gene3D" id="1.10.510.10">
    <property type="entry name" value="Transferase(Phosphotransferase) domain 1"/>
    <property type="match status" value="1"/>
</dbReference>
<dbReference type="KEGG" id="eiv:EIN_496440"/>
<dbReference type="VEuPathDB" id="AmoebaDB:EIN_496440"/>
<dbReference type="InterPro" id="IPR000719">
    <property type="entry name" value="Prot_kinase_dom"/>
</dbReference>
<dbReference type="InterPro" id="IPR011009">
    <property type="entry name" value="Kinase-like_dom_sf"/>
</dbReference>
<evidence type="ECO:0000313" key="6">
    <source>
        <dbReference type="EMBL" id="ELP87119.1"/>
    </source>
</evidence>
<dbReference type="EMBL" id="KB206864">
    <property type="protein sequence ID" value="ELP87119.1"/>
    <property type="molecule type" value="Genomic_DNA"/>
</dbReference>
<dbReference type="Pfam" id="PF00069">
    <property type="entry name" value="Pkinase"/>
    <property type="match status" value="1"/>
</dbReference>
<dbReference type="PROSITE" id="PS00108">
    <property type="entry name" value="PROTEIN_KINASE_ST"/>
    <property type="match status" value="1"/>
</dbReference>
<protein>
    <submittedName>
        <fullName evidence="6">Protein kinase, putative</fullName>
    </submittedName>
</protein>
<dbReference type="GO" id="GO:0005524">
    <property type="term" value="F:ATP binding"/>
    <property type="evidence" value="ECO:0007669"/>
    <property type="project" value="UniProtKB-UniRule"/>
</dbReference>